<feature type="compositionally biased region" description="Polar residues" evidence="1">
    <location>
        <begin position="183"/>
        <end position="195"/>
    </location>
</feature>
<feature type="transmembrane region" description="Helical" evidence="2">
    <location>
        <begin position="398"/>
        <end position="422"/>
    </location>
</feature>
<dbReference type="EMBL" id="JAVLET010000002">
    <property type="protein sequence ID" value="KAL0472763.1"/>
    <property type="molecule type" value="Genomic_DNA"/>
</dbReference>
<feature type="region of interest" description="Disordered" evidence="1">
    <location>
        <begin position="174"/>
        <end position="220"/>
    </location>
</feature>
<proteinExistence type="predicted"/>
<evidence type="ECO:0000313" key="4">
    <source>
        <dbReference type="Proteomes" id="UP001451303"/>
    </source>
</evidence>
<sequence length="643" mass="73593">MPPVDFAGRLPGALRATAVLAQNTTVPDGSQKVVGWVNNPSQRGTLMLVLECATTIFACTWTVLHLNVPSLADSKPTRVLRKIKWMCITILSPEFIFAKGVCGLRFALHTLKLMAEMISGNTAPFESQSTYQQTTPQSQDFMVTKRWKVDYGLWMQLLHRWIVLPFCPQKVVVNPPKEDGDNSPPTIRSQTSSMTRVDDTEFESTPEDPGIHMSERNGRQESRVSQVWTISHAYYANMGGLIALNWDLREWRLGHPLKKLQLSAAEIEDKSKADWLVKLFSMFQISRLILDLLNRAAIHRPVTQLELGTAAFAVFALITYMAIDLSAEPFFSRLLSPMPHTLHYREIASRYYRIKNDELWMDGDYPVVWPLMAASCVAFGAFHCIAWAWQYPTDIERCLWQISSVVSTLSPLIPLAFTYFLIRRGTHALSCRQREAASEALNELRPLRKLPESWIRLFQTKVDSPNWRALFGEEIHQDRRDTNIAYAKCLRELRGYLSALEGKLERDRQANLLENIWKGLAQLKNAHGFMDEETWDMYEEQVTLDARSAGAVGWTGREPRVLKTIHDCCLSADEWTHRKKYQGSKKQLQETIRRYARPINISFGIVYSVSRIILIAIMFSSLREVPKGVYEVPGWTRFLPSFS</sequence>
<feature type="transmembrane region" description="Helical" evidence="2">
    <location>
        <begin position="599"/>
        <end position="619"/>
    </location>
</feature>
<accession>A0ABR3DJA3</accession>
<evidence type="ECO:0000256" key="2">
    <source>
        <dbReference type="SAM" id="Phobius"/>
    </source>
</evidence>
<protein>
    <submittedName>
        <fullName evidence="3">Uncharacterized protein</fullName>
    </submittedName>
</protein>
<keyword evidence="2" id="KW-0812">Transmembrane</keyword>
<evidence type="ECO:0000256" key="1">
    <source>
        <dbReference type="SAM" id="MobiDB-lite"/>
    </source>
</evidence>
<keyword evidence="2" id="KW-1133">Transmembrane helix</keyword>
<feature type="compositionally biased region" description="Basic and acidic residues" evidence="1">
    <location>
        <begin position="209"/>
        <end position="220"/>
    </location>
</feature>
<feature type="transmembrane region" description="Helical" evidence="2">
    <location>
        <begin position="305"/>
        <end position="323"/>
    </location>
</feature>
<comment type="caution">
    <text evidence="3">The sequence shown here is derived from an EMBL/GenBank/DDBJ whole genome shotgun (WGS) entry which is preliminary data.</text>
</comment>
<name>A0ABR3DJA3_NEUIN</name>
<reference evidence="3 4" key="1">
    <citation type="submission" date="2023-09" db="EMBL/GenBank/DDBJ databases">
        <title>Multi-omics analysis of a traditional fermented food reveals byproduct-associated fungal strains for waste-to-food upcycling.</title>
        <authorList>
            <consortium name="Lawrence Berkeley National Laboratory"/>
            <person name="Rekdal V.M."/>
            <person name="Villalobos-Escobedo J.M."/>
            <person name="Rodriguez-Valeron N."/>
            <person name="Garcia M.O."/>
            <person name="Vasquez D.P."/>
            <person name="Damayanti I."/>
            <person name="Sorensen P.M."/>
            <person name="Baidoo E.E."/>
            <person name="De Carvalho A.C."/>
            <person name="Riley R."/>
            <person name="Lipzen A."/>
            <person name="He G."/>
            <person name="Yan M."/>
            <person name="Haridas S."/>
            <person name="Daum C."/>
            <person name="Yoshinaga Y."/>
            <person name="Ng V."/>
            <person name="Grigoriev I.V."/>
            <person name="Munk R."/>
            <person name="Nuraida L."/>
            <person name="Wijaya C.H."/>
            <person name="Morales P.-C."/>
            <person name="Keasling J.D."/>
        </authorList>
    </citation>
    <scope>NUCLEOTIDE SEQUENCE [LARGE SCALE GENOMIC DNA]</scope>
    <source>
        <strain evidence="3 4">FGSC 2613</strain>
    </source>
</reference>
<dbReference type="Proteomes" id="UP001451303">
    <property type="component" value="Unassembled WGS sequence"/>
</dbReference>
<gene>
    <name evidence="3" type="ORF">QR685DRAFT_568937</name>
</gene>
<organism evidence="3 4">
    <name type="scientific">Neurospora intermedia</name>
    <dbReference type="NCBI Taxonomy" id="5142"/>
    <lineage>
        <taxon>Eukaryota</taxon>
        <taxon>Fungi</taxon>
        <taxon>Dikarya</taxon>
        <taxon>Ascomycota</taxon>
        <taxon>Pezizomycotina</taxon>
        <taxon>Sordariomycetes</taxon>
        <taxon>Sordariomycetidae</taxon>
        <taxon>Sordariales</taxon>
        <taxon>Sordariaceae</taxon>
        <taxon>Neurospora</taxon>
    </lineage>
</organism>
<dbReference type="PANTHER" id="PTHR35043:SF8">
    <property type="entry name" value="DUF4220 DOMAIN-CONTAINING PROTEIN"/>
    <property type="match status" value="1"/>
</dbReference>
<keyword evidence="2" id="KW-0472">Membrane</keyword>
<keyword evidence="4" id="KW-1185">Reference proteome</keyword>
<dbReference type="PANTHER" id="PTHR35043">
    <property type="entry name" value="TRANSCRIPTION FACTOR DOMAIN-CONTAINING PROTEIN"/>
    <property type="match status" value="1"/>
</dbReference>
<feature type="transmembrane region" description="Helical" evidence="2">
    <location>
        <begin position="367"/>
        <end position="389"/>
    </location>
</feature>
<evidence type="ECO:0000313" key="3">
    <source>
        <dbReference type="EMBL" id="KAL0472763.1"/>
    </source>
</evidence>